<reference evidence="3" key="1">
    <citation type="submission" date="2021-01" db="EMBL/GenBank/DDBJ databases">
        <authorList>
            <consortium name="Aspergillus chevalieri M1 genome sequencing consortium"/>
            <person name="Kazuki M."/>
            <person name="Futagami T."/>
        </authorList>
    </citation>
    <scope>NUCLEOTIDE SEQUENCE</scope>
    <source>
        <strain evidence="3">M1</strain>
    </source>
</reference>
<feature type="region of interest" description="Disordered" evidence="1">
    <location>
        <begin position="127"/>
        <end position="177"/>
    </location>
</feature>
<dbReference type="EMBL" id="AP024416">
    <property type="protein sequence ID" value="BCR83461.1"/>
    <property type="molecule type" value="Genomic_DNA"/>
</dbReference>
<protein>
    <submittedName>
        <fullName evidence="3">Uncharacterized protein</fullName>
    </submittedName>
</protein>
<keyword evidence="2" id="KW-0472">Membrane</keyword>
<organism evidence="3 4">
    <name type="scientific">Aspergillus chevalieri</name>
    <name type="common">Eurotium chevalieri</name>
    <dbReference type="NCBI Taxonomy" id="182096"/>
    <lineage>
        <taxon>Eukaryota</taxon>
        <taxon>Fungi</taxon>
        <taxon>Dikarya</taxon>
        <taxon>Ascomycota</taxon>
        <taxon>Pezizomycotina</taxon>
        <taxon>Eurotiomycetes</taxon>
        <taxon>Eurotiomycetidae</taxon>
        <taxon>Eurotiales</taxon>
        <taxon>Aspergillaceae</taxon>
        <taxon>Aspergillus</taxon>
        <taxon>Aspergillus subgen. Aspergillus</taxon>
    </lineage>
</organism>
<dbReference type="GeneID" id="66977820"/>
<feature type="compositionally biased region" description="Polar residues" evidence="1">
    <location>
        <begin position="165"/>
        <end position="174"/>
    </location>
</feature>
<feature type="compositionally biased region" description="Low complexity" evidence="1">
    <location>
        <begin position="127"/>
        <end position="139"/>
    </location>
</feature>
<keyword evidence="2" id="KW-0812">Transmembrane</keyword>
<feature type="region of interest" description="Disordered" evidence="1">
    <location>
        <begin position="248"/>
        <end position="288"/>
    </location>
</feature>
<name>A0A7R7VER0_ASPCH</name>
<dbReference type="KEGG" id="ache:ACHE_10863A"/>
<dbReference type="Proteomes" id="UP000637239">
    <property type="component" value="Chromosome 1"/>
</dbReference>
<feature type="transmembrane region" description="Helical" evidence="2">
    <location>
        <begin position="12"/>
        <end position="39"/>
    </location>
</feature>
<evidence type="ECO:0000313" key="4">
    <source>
        <dbReference type="Proteomes" id="UP000637239"/>
    </source>
</evidence>
<feature type="transmembrane region" description="Helical" evidence="2">
    <location>
        <begin position="81"/>
        <end position="104"/>
    </location>
</feature>
<dbReference type="RefSeq" id="XP_043131983.1">
    <property type="nucleotide sequence ID" value="XM_043283997.1"/>
</dbReference>
<accession>A0A7R7VER0</accession>
<dbReference type="AlphaFoldDB" id="A0A7R7VER0"/>
<feature type="compositionally biased region" description="Polar residues" evidence="1">
    <location>
        <begin position="263"/>
        <end position="278"/>
    </location>
</feature>
<keyword evidence="2" id="KW-1133">Transmembrane helix</keyword>
<reference evidence="3" key="2">
    <citation type="submission" date="2021-02" db="EMBL/GenBank/DDBJ databases">
        <title>Aspergillus chevalieri M1 genome sequence.</title>
        <authorList>
            <person name="Kadooka C."/>
            <person name="Mori K."/>
            <person name="Futagami T."/>
        </authorList>
    </citation>
    <scope>NUCLEOTIDE SEQUENCE</scope>
    <source>
        <strain evidence="3">M1</strain>
    </source>
</reference>
<proteinExistence type="predicted"/>
<keyword evidence="4" id="KW-1185">Reference proteome</keyword>
<gene>
    <name evidence="3" type="ORF">ACHE_10863A</name>
</gene>
<evidence type="ECO:0000256" key="1">
    <source>
        <dbReference type="SAM" id="MobiDB-lite"/>
    </source>
</evidence>
<feature type="compositionally biased region" description="Pro residues" evidence="1">
    <location>
        <begin position="145"/>
        <end position="155"/>
    </location>
</feature>
<sequence>MGYLNGDLSVDSAFVFLLGLGLLVSFASCVCLYLSYWYVMLIARHEGSFLQARSPDSSVDDINGVSGGSSEPDSLSPEKQAIIGAVVGGVAVIVITAGILFFLIKKHRWDQIRQREKALLALHAPPPAYDSSDASNSSRSSRKPSPSPLLPPVPIRTPARPATVSIPSSYQCQVSRDIEEQPPAYDTLSMPVYDPSRYQQQQQQFRPTSTLTVNNGYLHYLTGDTMYGQRSSQLSVPFQGHRHTIQSMPRSHIGGQGSGTGLRESNLSSVPQHGNNGTRPPRKPKPVLSRLITNFG</sequence>
<evidence type="ECO:0000313" key="3">
    <source>
        <dbReference type="EMBL" id="BCR83461.1"/>
    </source>
</evidence>
<evidence type="ECO:0000256" key="2">
    <source>
        <dbReference type="SAM" id="Phobius"/>
    </source>
</evidence>